<dbReference type="InterPro" id="IPR009606">
    <property type="entry name" value="DEAL/Modifying_wall_lignin1/2"/>
</dbReference>
<dbReference type="GO" id="GO:0012505">
    <property type="term" value="C:endomembrane system"/>
    <property type="evidence" value="ECO:0007669"/>
    <property type="project" value="UniProtKB-SubCell"/>
</dbReference>
<gene>
    <name evidence="9" type="ORF">GQ55_3G258200</name>
</gene>
<organism evidence="9 10">
    <name type="scientific">Panicum hallii var. hallii</name>
    <dbReference type="NCBI Taxonomy" id="1504633"/>
    <lineage>
        <taxon>Eukaryota</taxon>
        <taxon>Viridiplantae</taxon>
        <taxon>Streptophyta</taxon>
        <taxon>Embryophyta</taxon>
        <taxon>Tracheophyta</taxon>
        <taxon>Spermatophyta</taxon>
        <taxon>Magnoliopsida</taxon>
        <taxon>Liliopsida</taxon>
        <taxon>Poales</taxon>
        <taxon>Poaceae</taxon>
        <taxon>PACMAD clade</taxon>
        <taxon>Panicoideae</taxon>
        <taxon>Panicodae</taxon>
        <taxon>Paniceae</taxon>
        <taxon>Panicinae</taxon>
        <taxon>Panicum</taxon>
        <taxon>Panicum sect. Panicum</taxon>
    </lineage>
</organism>
<name>A0A2T7EDE5_9POAL</name>
<sequence>MEIKMDKMVIIVSAVVGSLGALSAILGFAAEGENANNPNPSPGLGICAALFLLVAQTTVSAVAAVGYCKFRPVLSETKQTIILVSGVVSWIGTVIASVLFLFGASQNANGRSSGGMYAGAAVLTVAATALGITSFIMLRRQPAEDAPNKPAGEQPPPAGIATGQPQFQQAGVAGVYGSQAPHQQPPPPAQGNGTTTQAPSQQFAPPQGHEHV</sequence>
<evidence type="ECO:0000256" key="5">
    <source>
        <dbReference type="ARBA" id="ARBA00023136"/>
    </source>
</evidence>
<evidence type="ECO:0000256" key="6">
    <source>
        <dbReference type="ARBA" id="ARBA00029467"/>
    </source>
</evidence>
<evidence type="ECO:0000313" key="9">
    <source>
        <dbReference type="EMBL" id="PUZ65842.1"/>
    </source>
</evidence>
<dbReference type="OrthoDB" id="10366187at2759"/>
<dbReference type="Gramene" id="PUZ65842">
    <property type="protein sequence ID" value="PUZ65842"/>
    <property type="gene ID" value="GQ55_3G258200"/>
</dbReference>
<comment type="similarity">
    <text evidence="6">Belongs to the DESIGUAL family.</text>
</comment>
<feature type="compositionally biased region" description="Polar residues" evidence="7">
    <location>
        <begin position="191"/>
        <end position="204"/>
    </location>
</feature>
<evidence type="ECO:0000256" key="3">
    <source>
        <dbReference type="ARBA" id="ARBA00022729"/>
    </source>
</evidence>
<evidence type="ECO:0000256" key="8">
    <source>
        <dbReference type="SAM" id="Phobius"/>
    </source>
</evidence>
<keyword evidence="5 8" id="KW-0472">Membrane</keyword>
<dbReference type="STRING" id="1504633.A0A2T7EDE5"/>
<proteinExistence type="inferred from homology"/>
<dbReference type="Proteomes" id="UP000244336">
    <property type="component" value="Chromosome 3"/>
</dbReference>
<dbReference type="Pfam" id="PF06749">
    <property type="entry name" value="DUF1218"/>
    <property type="match status" value="1"/>
</dbReference>
<dbReference type="AlphaFoldDB" id="A0A2T7EDE5"/>
<evidence type="ECO:0000256" key="7">
    <source>
        <dbReference type="SAM" id="MobiDB-lite"/>
    </source>
</evidence>
<evidence type="ECO:0000256" key="2">
    <source>
        <dbReference type="ARBA" id="ARBA00022692"/>
    </source>
</evidence>
<evidence type="ECO:0000313" key="10">
    <source>
        <dbReference type="Proteomes" id="UP000244336"/>
    </source>
</evidence>
<reference evidence="9 10" key="1">
    <citation type="submission" date="2018-04" db="EMBL/GenBank/DDBJ databases">
        <title>WGS assembly of Panicum hallii var. hallii HAL2.</title>
        <authorList>
            <person name="Lovell J."/>
            <person name="Jenkins J."/>
            <person name="Lowry D."/>
            <person name="Mamidi S."/>
            <person name="Sreedasyam A."/>
            <person name="Weng X."/>
            <person name="Barry K."/>
            <person name="Bonette J."/>
            <person name="Campitelli B."/>
            <person name="Daum C."/>
            <person name="Gordon S."/>
            <person name="Gould B."/>
            <person name="Lipzen A."/>
            <person name="MacQueen A."/>
            <person name="Palacio-Mejia J."/>
            <person name="Plott C."/>
            <person name="Shakirov E."/>
            <person name="Shu S."/>
            <person name="Yoshinaga Y."/>
            <person name="Zane M."/>
            <person name="Rokhsar D."/>
            <person name="Grimwood J."/>
            <person name="Schmutz J."/>
            <person name="Juenger T."/>
        </authorList>
    </citation>
    <scope>NUCLEOTIDE SEQUENCE [LARGE SCALE GENOMIC DNA]</scope>
    <source>
        <strain evidence="10">cv. HAL2</strain>
    </source>
</reference>
<keyword evidence="4 8" id="KW-1133">Transmembrane helix</keyword>
<dbReference type="EMBL" id="CM009751">
    <property type="protein sequence ID" value="PUZ65842.1"/>
    <property type="molecule type" value="Genomic_DNA"/>
</dbReference>
<keyword evidence="3" id="KW-0732">Signal</keyword>
<dbReference type="InterPro" id="IPR052222">
    <property type="entry name" value="DESIGUAL"/>
</dbReference>
<keyword evidence="10" id="KW-1185">Reference proteome</keyword>
<protein>
    <submittedName>
        <fullName evidence="9">Uncharacterized protein</fullName>
    </submittedName>
</protein>
<feature type="transmembrane region" description="Helical" evidence="8">
    <location>
        <begin position="42"/>
        <end position="68"/>
    </location>
</feature>
<feature type="transmembrane region" description="Helical" evidence="8">
    <location>
        <begin position="9"/>
        <end position="30"/>
    </location>
</feature>
<feature type="transmembrane region" description="Helical" evidence="8">
    <location>
        <begin position="116"/>
        <end position="138"/>
    </location>
</feature>
<dbReference type="PANTHER" id="PTHR31769">
    <property type="entry name" value="OS07G0462200 PROTEIN-RELATED"/>
    <property type="match status" value="1"/>
</dbReference>
<keyword evidence="2 8" id="KW-0812">Transmembrane</keyword>
<feature type="region of interest" description="Disordered" evidence="7">
    <location>
        <begin position="144"/>
        <end position="212"/>
    </location>
</feature>
<comment type="subcellular location">
    <subcellularLocation>
        <location evidence="1">Endomembrane system</location>
        <topology evidence="1">Multi-pass membrane protein</topology>
    </subcellularLocation>
</comment>
<evidence type="ECO:0000256" key="1">
    <source>
        <dbReference type="ARBA" id="ARBA00004127"/>
    </source>
</evidence>
<accession>A0A2T7EDE5</accession>
<evidence type="ECO:0000256" key="4">
    <source>
        <dbReference type="ARBA" id="ARBA00022989"/>
    </source>
</evidence>
<feature type="transmembrane region" description="Helical" evidence="8">
    <location>
        <begin position="80"/>
        <end position="104"/>
    </location>
</feature>